<evidence type="ECO:0000313" key="2">
    <source>
        <dbReference type="Proteomes" id="UP000317646"/>
    </source>
</evidence>
<reference evidence="1 2" key="1">
    <citation type="journal article" date="2019" name="Environ. Microbiol.">
        <title>Species interactions and distinct microbial communities in high Arctic permafrost affected cryosols are associated with the CH4 and CO2 gas fluxes.</title>
        <authorList>
            <person name="Altshuler I."/>
            <person name="Hamel J."/>
            <person name="Turney S."/>
            <person name="Magnuson E."/>
            <person name="Levesque R."/>
            <person name="Greer C."/>
            <person name="Whyte L.G."/>
        </authorList>
    </citation>
    <scope>NUCLEOTIDE SEQUENCE [LARGE SCALE GENOMIC DNA]</scope>
    <source>
        <strain evidence="1 2">S9.2P</strain>
    </source>
</reference>
<gene>
    <name evidence="1" type="ORF">EAH73_01715</name>
</gene>
<protein>
    <submittedName>
        <fullName evidence="1">Uncharacterized protein</fullName>
    </submittedName>
</protein>
<keyword evidence="2" id="KW-1185">Reference proteome</keyword>
<dbReference type="RefSeq" id="WP_140464599.1">
    <property type="nucleotide sequence ID" value="NZ_RCYZ01000001.1"/>
</dbReference>
<comment type="caution">
    <text evidence="1">The sequence shown here is derived from an EMBL/GenBank/DDBJ whole genome shotgun (WGS) entry which is preliminary data.</text>
</comment>
<name>A0A502HBG8_9BACT</name>
<dbReference type="Proteomes" id="UP000317646">
    <property type="component" value="Unassembled WGS sequence"/>
</dbReference>
<organism evidence="1 2">
    <name type="scientific">Hymenobacter nivis</name>
    <dbReference type="NCBI Taxonomy" id="1850093"/>
    <lineage>
        <taxon>Bacteria</taxon>
        <taxon>Pseudomonadati</taxon>
        <taxon>Bacteroidota</taxon>
        <taxon>Cytophagia</taxon>
        <taxon>Cytophagales</taxon>
        <taxon>Hymenobacteraceae</taxon>
        <taxon>Hymenobacter</taxon>
    </lineage>
</organism>
<proteinExistence type="predicted"/>
<dbReference type="OrthoDB" id="884670at2"/>
<dbReference type="AlphaFoldDB" id="A0A502HBG8"/>
<evidence type="ECO:0000313" key="1">
    <source>
        <dbReference type="EMBL" id="TPG71987.1"/>
    </source>
</evidence>
<accession>A0A502HBG8</accession>
<dbReference type="EMBL" id="RCYZ01000001">
    <property type="protein sequence ID" value="TPG71987.1"/>
    <property type="molecule type" value="Genomic_DNA"/>
</dbReference>
<sequence length="125" mass="13058">MKAETIRLKDALALLDGPAPVAVRWVKCDRRRKTGGDFGALPAARIGRGTRSAAAALRAPRQGEESAADRAAVAASGLAPVPGAGPKDPAHWANATRNLVDTRTGALVKVHIYLLVHVAGRKVII</sequence>